<organism evidence="2 3">
    <name type="scientific">Prorocentrum cordatum</name>
    <dbReference type="NCBI Taxonomy" id="2364126"/>
    <lineage>
        <taxon>Eukaryota</taxon>
        <taxon>Sar</taxon>
        <taxon>Alveolata</taxon>
        <taxon>Dinophyceae</taxon>
        <taxon>Prorocentrales</taxon>
        <taxon>Prorocentraceae</taxon>
        <taxon>Prorocentrum</taxon>
    </lineage>
</organism>
<dbReference type="EMBL" id="CAUYUJ010003489">
    <property type="protein sequence ID" value="CAK0805545.1"/>
    <property type="molecule type" value="Genomic_DNA"/>
</dbReference>
<feature type="non-terminal residue" evidence="2">
    <location>
        <position position="346"/>
    </location>
</feature>
<evidence type="ECO:0000313" key="2">
    <source>
        <dbReference type="EMBL" id="CAK0805545.1"/>
    </source>
</evidence>
<feature type="coiled-coil region" evidence="1">
    <location>
        <begin position="27"/>
        <end position="84"/>
    </location>
</feature>
<sequence>MARLSNARAFIRAKREGIQARFSKVVLERINTELDELQVRAEAVARQLADFKKEASRRKTAAVLHDAAEKVGEAEAQVQTLAEVVKLFPESLDAASVESLESACGQAAVAEKDASDAYQQARTILSEKQASAHEAAMVSAVSQLLQRLSKAQVQLSKERKAAVLGQGLKAAKTVLDQQEEKMKGVEEKVAMAETLATPLGDEQPSDEAVERMGAAVIEAEALLRAAIQSLDEAKAGAISPLKAALAKLILRGKSAGEKLRQVRASTKEQRERGDCGRLAQQARAMVDAAEAALEKVSEAELPFLRGVEVLPKEEADIAIQASEQAAGAVQRAIGEARGFMASKSIE</sequence>
<evidence type="ECO:0000313" key="3">
    <source>
        <dbReference type="Proteomes" id="UP001189429"/>
    </source>
</evidence>
<gene>
    <name evidence="2" type="ORF">PCOR1329_LOCUS12028</name>
</gene>
<evidence type="ECO:0000256" key="1">
    <source>
        <dbReference type="SAM" id="Coils"/>
    </source>
</evidence>
<comment type="caution">
    <text evidence="2">The sequence shown here is derived from an EMBL/GenBank/DDBJ whole genome shotgun (WGS) entry which is preliminary data.</text>
</comment>
<protein>
    <submittedName>
        <fullName evidence="2">Uncharacterized protein</fullName>
    </submittedName>
</protein>
<dbReference type="Proteomes" id="UP001189429">
    <property type="component" value="Unassembled WGS sequence"/>
</dbReference>
<reference evidence="2" key="1">
    <citation type="submission" date="2023-10" db="EMBL/GenBank/DDBJ databases">
        <authorList>
            <person name="Chen Y."/>
            <person name="Shah S."/>
            <person name="Dougan E. K."/>
            <person name="Thang M."/>
            <person name="Chan C."/>
        </authorList>
    </citation>
    <scope>NUCLEOTIDE SEQUENCE [LARGE SCALE GENOMIC DNA]</scope>
</reference>
<proteinExistence type="predicted"/>
<keyword evidence="3" id="KW-1185">Reference proteome</keyword>
<accession>A0ABN9QHQ8</accession>
<keyword evidence="1" id="KW-0175">Coiled coil</keyword>
<name>A0ABN9QHQ8_9DINO</name>
<feature type="coiled-coil region" evidence="1">
    <location>
        <begin position="141"/>
        <end position="195"/>
    </location>
</feature>